<evidence type="ECO:0000313" key="2">
    <source>
        <dbReference type="Proteomes" id="UP000828390"/>
    </source>
</evidence>
<comment type="caution">
    <text evidence="1">The sequence shown here is derived from an EMBL/GenBank/DDBJ whole genome shotgun (WGS) entry which is preliminary data.</text>
</comment>
<protein>
    <submittedName>
        <fullName evidence="1">Uncharacterized protein</fullName>
    </submittedName>
</protein>
<accession>A0A9D4MVM2</accession>
<proteinExistence type="predicted"/>
<keyword evidence="2" id="KW-1185">Reference proteome</keyword>
<organism evidence="1 2">
    <name type="scientific">Dreissena polymorpha</name>
    <name type="common">Zebra mussel</name>
    <name type="synonym">Mytilus polymorpha</name>
    <dbReference type="NCBI Taxonomy" id="45954"/>
    <lineage>
        <taxon>Eukaryota</taxon>
        <taxon>Metazoa</taxon>
        <taxon>Spiralia</taxon>
        <taxon>Lophotrochozoa</taxon>
        <taxon>Mollusca</taxon>
        <taxon>Bivalvia</taxon>
        <taxon>Autobranchia</taxon>
        <taxon>Heteroconchia</taxon>
        <taxon>Euheterodonta</taxon>
        <taxon>Imparidentia</taxon>
        <taxon>Neoheterodontei</taxon>
        <taxon>Myida</taxon>
        <taxon>Dreissenoidea</taxon>
        <taxon>Dreissenidae</taxon>
        <taxon>Dreissena</taxon>
    </lineage>
</organism>
<dbReference type="Proteomes" id="UP000828390">
    <property type="component" value="Unassembled WGS sequence"/>
</dbReference>
<reference evidence="1" key="1">
    <citation type="journal article" date="2019" name="bioRxiv">
        <title>The Genome of the Zebra Mussel, Dreissena polymorpha: A Resource for Invasive Species Research.</title>
        <authorList>
            <person name="McCartney M.A."/>
            <person name="Auch B."/>
            <person name="Kono T."/>
            <person name="Mallez S."/>
            <person name="Zhang Y."/>
            <person name="Obille A."/>
            <person name="Becker A."/>
            <person name="Abrahante J.E."/>
            <person name="Garbe J."/>
            <person name="Badalamenti J.P."/>
            <person name="Herman A."/>
            <person name="Mangelson H."/>
            <person name="Liachko I."/>
            <person name="Sullivan S."/>
            <person name="Sone E.D."/>
            <person name="Koren S."/>
            <person name="Silverstein K.A.T."/>
            <person name="Beckman K.B."/>
            <person name="Gohl D.M."/>
        </authorList>
    </citation>
    <scope>NUCLEOTIDE SEQUENCE</scope>
    <source>
        <strain evidence="1">Duluth1</strain>
        <tissue evidence="1">Whole animal</tissue>
    </source>
</reference>
<gene>
    <name evidence="1" type="ORF">DPMN_008627</name>
</gene>
<evidence type="ECO:0000313" key="1">
    <source>
        <dbReference type="EMBL" id="KAH3884643.1"/>
    </source>
</evidence>
<dbReference type="AlphaFoldDB" id="A0A9D4MVM2"/>
<sequence length="135" mass="15591">MLEEGRLVEGSTFTNDGYSHLSTLRKNQPRIISQGTEMGRFFRSKWASVRNFSSVIFNLFFIKSRRPSKTIKHPLYTVTDSFLNIDPLMTLSYLIETDVNSNTSPTDPLKEKVQKGCISAHKNRRRLQTYRTMPA</sequence>
<reference evidence="1" key="2">
    <citation type="submission" date="2020-11" db="EMBL/GenBank/DDBJ databases">
        <authorList>
            <person name="McCartney M.A."/>
            <person name="Auch B."/>
            <person name="Kono T."/>
            <person name="Mallez S."/>
            <person name="Becker A."/>
            <person name="Gohl D.M."/>
            <person name="Silverstein K.A.T."/>
            <person name="Koren S."/>
            <person name="Bechman K.B."/>
            <person name="Herman A."/>
            <person name="Abrahante J.E."/>
            <person name="Garbe J."/>
        </authorList>
    </citation>
    <scope>NUCLEOTIDE SEQUENCE</scope>
    <source>
        <strain evidence="1">Duluth1</strain>
        <tissue evidence="1">Whole animal</tissue>
    </source>
</reference>
<dbReference type="EMBL" id="JAIWYP010000001">
    <property type="protein sequence ID" value="KAH3884643.1"/>
    <property type="molecule type" value="Genomic_DNA"/>
</dbReference>
<name>A0A9D4MVM2_DREPO</name>